<dbReference type="Proteomes" id="UP001626550">
    <property type="component" value="Unassembled WGS sequence"/>
</dbReference>
<proteinExistence type="predicted"/>
<dbReference type="AlphaFoldDB" id="A0ABD2PLI2"/>
<evidence type="ECO:0000313" key="3">
    <source>
        <dbReference type="Proteomes" id="UP001626550"/>
    </source>
</evidence>
<feature type="non-terminal residue" evidence="2">
    <location>
        <position position="66"/>
    </location>
</feature>
<feature type="transmembrane region" description="Helical" evidence="1">
    <location>
        <begin position="46"/>
        <end position="64"/>
    </location>
</feature>
<reference evidence="2 3" key="1">
    <citation type="submission" date="2024-11" db="EMBL/GenBank/DDBJ databases">
        <title>Adaptive evolution of stress response genes in parasites aligns with host niche diversity.</title>
        <authorList>
            <person name="Hahn C."/>
            <person name="Resl P."/>
        </authorList>
    </citation>
    <scope>NUCLEOTIDE SEQUENCE [LARGE SCALE GENOMIC DNA]</scope>
    <source>
        <strain evidence="2">EGGRZ-B1_66</strain>
        <tissue evidence="2">Body</tissue>
    </source>
</reference>
<keyword evidence="3" id="KW-1185">Reference proteome</keyword>
<accession>A0ABD2PLI2</accession>
<keyword evidence="1" id="KW-1133">Transmembrane helix</keyword>
<evidence type="ECO:0000313" key="2">
    <source>
        <dbReference type="EMBL" id="KAL3308339.1"/>
    </source>
</evidence>
<dbReference type="EMBL" id="JBJKFK010005404">
    <property type="protein sequence ID" value="KAL3308339.1"/>
    <property type="molecule type" value="Genomic_DNA"/>
</dbReference>
<gene>
    <name evidence="2" type="ORF">Ciccas_013131</name>
</gene>
<comment type="caution">
    <text evidence="2">The sequence shown here is derived from an EMBL/GenBank/DDBJ whole genome shotgun (WGS) entry which is preliminary data.</text>
</comment>
<sequence length="66" mass="7533">MKEQDGQSAKIASRLRHNFKDDTGSFSPCMLPREQSADALTMASWWIYYLTLLWPSILATELSINP</sequence>
<evidence type="ECO:0000256" key="1">
    <source>
        <dbReference type="SAM" id="Phobius"/>
    </source>
</evidence>
<organism evidence="2 3">
    <name type="scientific">Cichlidogyrus casuarinus</name>
    <dbReference type="NCBI Taxonomy" id="1844966"/>
    <lineage>
        <taxon>Eukaryota</taxon>
        <taxon>Metazoa</taxon>
        <taxon>Spiralia</taxon>
        <taxon>Lophotrochozoa</taxon>
        <taxon>Platyhelminthes</taxon>
        <taxon>Monogenea</taxon>
        <taxon>Monopisthocotylea</taxon>
        <taxon>Dactylogyridea</taxon>
        <taxon>Ancyrocephalidae</taxon>
        <taxon>Cichlidogyrus</taxon>
    </lineage>
</organism>
<keyword evidence="1" id="KW-0812">Transmembrane</keyword>
<keyword evidence="1" id="KW-0472">Membrane</keyword>
<name>A0ABD2PLI2_9PLAT</name>
<protein>
    <submittedName>
        <fullName evidence="2">Uncharacterized protein</fullName>
    </submittedName>
</protein>